<gene>
    <name evidence="8 11" type="primary">lipA</name>
</gene>
<dbReference type="PANTHER" id="PTHR10949:SF0">
    <property type="entry name" value="LIPOYL SYNTHASE, MITOCHONDRIAL"/>
    <property type="match status" value="1"/>
</dbReference>
<dbReference type="SFLD" id="SFLDG01058">
    <property type="entry name" value="lipoyl_synthase_like"/>
    <property type="match status" value="1"/>
</dbReference>
<evidence type="ECO:0000259" key="10">
    <source>
        <dbReference type="PROSITE" id="PS51918"/>
    </source>
</evidence>
<keyword evidence="8" id="KW-0963">Cytoplasm</keyword>
<dbReference type="SUPFAM" id="SSF102114">
    <property type="entry name" value="Radical SAM enzymes"/>
    <property type="match status" value="1"/>
</dbReference>
<feature type="binding site" evidence="8">
    <location>
        <position position="98"/>
    </location>
    <ligand>
        <name>[4Fe-4S] cluster</name>
        <dbReference type="ChEBI" id="CHEBI:49883"/>
        <label>2</label>
        <note>4Fe-4S-S-AdoMet</note>
    </ligand>
</feature>
<evidence type="ECO:0000313" key="11">
    <source>
        <dbReference type="EMBL" id="AIF13701.1"/>
    </source>
</evidence>
<dbReference type="HAMAP" id="MF_00206">
    <property type="entry name" value="Lipoyl_synth"/>
    <property type="match status" value="1"/>
</dbReference>
<keyword evidence="4 8" id="KW-0479">Metal-binding</keyword>
<accession>A0A075HAX4</accession>
<evidence type="ECO:0000256" key="2">
    <source>
        <dbReference type="ARBA" id="ARBA00022679"/>
    </source>
</evidence>
<feature type="binding site" evidence="8">
    <location>
        <position position="94"/>
    </location>
    <ligand>
        <name>[4Fe-4S] cluster</name>
        <dbReference type="ChEBI" id="CHEBI:49883"/>
        <label>2</label>
        <note>4Fe-4S-S-AdoMet</note>
    </ligand>
</feature>
<dbReference type="PROSITE" id="PS51918">
    <property type="entry name" value="RADICAL_SAM"/>
    <property type="match status" value="1"/>
</dbReference>
<dbReference type="GO" id="GO:0016992">
    <property type="term" value="F:lipoate synthase activity"/>
    <property type="evidence" value="ECO:0007669"/>
    <property type="project" value="UniProtKB-UniRule"/>
</dbReference>
<dbReference type="GO" id="GO:0046872">
    <property type="term" value="F:metal ion binding"/>
    <property type="evidence" value="ECO:0007669"/>
    <property type="project" value="UniProtKB-KW"/>
</dbReference>
<feature type="binding site" evidence="8">
    <location>
        <position position="101"/>
    </location>
    <ligand>
        <name>[4Fe-4S] cluster</name>
        <dbReference type="ChEBI" id="CHEBI:49883"/>
        <label>2</label>
        <note>4Fe-4S-S-AdoMet</note>
    </ligand>
</feature>
<dbReference type="InterPro" id="IPR007197">
    <property type="entry name" value="rSAM"/>
</dbReference>
<evidence type="ECO:0000256" key="1">
    <source>
        <dbReference type="ARBA" id="ARBA00022485"/>
    </source>
</evidence>
<dbReference type="Pfam" id="PF16881">
    <property type="entry name" value="LIAS_N"/>
    <property type="match status" value="1"/>
</dbReference>
<dbReference type="GO" id="GO:0009249">
    <property type="term" value="P:protein lipoylation"/>
    <property type="evidence" value="ECO:0007669"/>
    <property type="project" value="UniProtKB-UniRule"/>
</dbReference>
<keyword evidence="3 8" id="KW-0949">S-adenosyl-L-methionine</keyword>
<feature type="binding site" evidence="8">
    <location>
        <position position="79"/>
    </location>
    <ligand>
        <name>[4Fe-4S] cluster</name>
        <dbReference type="ChEBI" id="CHEBI:49883"/>
        <label>1</label>
    </ligand>
</feature>
<protein>
    <recommendedName>
        <fullName evidence="8">Lipoyl synthase</fullName>
        <ecNumber evidence="8">2.8.1.8</ecNumber>
    </recommendedName>
    <alternativeName>
        <fullName evidence="8">Lip-syn</fullName>
        <shortName evidence="8">LS</shortName>
    </alternativeName>
    <alternativeName>
        <fullName evidence="8">Lipoate synthase</fullName>
    </alternativeName>
    <alternativeName>
        <fullName evidence="8">Lipoic acid synthase</fullName>
    </alternativeName>
    <alternativeName>
        <fullName evidence="8">Sulfur insertion protein LipA</fullName>
    </alternativeName>
</protein>
<feature type="domain" description="Radical SAM core" evidence="10">
    <location>
        <begin position="80"/>
        <end position="299"/>
    </location>
</feature>
<evidence type="ECO:0000256" key="6">
    <source>
        <dbReference type="ARBA" id="ARBA00023014"/>
    </source>
</evidence>
<comment type="similarity">
    <text evidence="8">Belongs to the radical SAM superfamily. Lipoyl synthase family.</text>
</comment>
<dbReference type="UniPathway" id="UPA00538">
    <property type="reaction ID" value="UER00593"/>
</dbReference>
<evidence type="ECO:0000256" key="3">
    <source>
        <dbReference type="ARBA" id="ARBA00022691"/>
    </source>
</evidence>
<dbReference type="NCBIfam" id="TIGR00510">
    <property type="entry name" value="lipA"/>
    <property type="match status" value="1"/>
</dbReference>
<comment type="pathway">
    <text evidence="8">Protein modification; protein lipoylation via endogenous pathway; protein N(6)-(lipoyl)lysine from octanoyl-[acyl-carrier-protein]: step 2/2.</text>
</comment>
<comment type="catalytic activity">
    <reaction evidence="7 8">
        <text>[[Fe-S] cluster scaffold protein carrying a second [4Fe-4S](2+) cluster] + N(6)-octanoyl-L-lysyl-[protein] + 2 oxidized [2Fe-2S]-[ferredoxin] + 2 S-adenosyl-L-methionine + 4 H(+) = [[Fe-S] cluster scaffold protein] + N(6)-[(R)-dihydrolipoyl]-L-lysyl-[protein] + 4 Fe(3+) + 2 hydrogen sulfide + 2 5'-deoxyadenosine + 2 L-methionine + 2 reduced [2Fe-2S]-[ferredoxin]</text>
        <dbReference type="Rhea" id="RHEA:16585"/>
        <dbReference type="Rhea" id="RHEA-COMP:9928"/>
        <dbReference type="Rhea" id="RHEA-COMP:10000"/>
        <dbReference type="Rhea" id="RHEA-COMP:10001"/>
        <dbReference type="Rhea" id="RHEA-COMP:10475"/>
        <dbReference type="Rhea" id="RHEA-COMP:14568"/>
        <dbReference type="Rhea" id="RHEA-COMP:14569"/>
        <dbReference type="ChEBI" id="CHEBI:15378"/>
        <dbReference type="ChEBI" id="CHEBI:17319"/>
        <dbReference type="ChEBI" id="CHEBI:29034"/>
        <dbReference type="ChEBI" id="CHEBI:29919"/>
        <dbReference type="ChEBI" id="CHEBI:33722"/>
        <dbReference type="ChEBI" id="CHEBI:33737"/>
        <dbReference type="ChEBI" id="CHEBI:33738"/>
        <dbReference type="ChEBI" id="CHEBI:57844"/>
        <dbReference type="ChEBI" id="CHEBI:59789"/>
        <dbReference type="ChEBI" id="CHEBI:78809"/>
        <dbReference type="ChEBI" id="CHEBI:83100"/>
        <dbReference type="EC" id="2.8.1.8"/>
    </reaction>
</comment>
<dbReference type="Pfam" id="PF04055">
    <property type="entry name" value="Radical_SAM"/>
    <property type="match status" value="1"/>
</dbReference>
<organism evidence="11">
    <name type="scientific">uncultured marine group II/III euryarchaeote KM3_63_E12</name>
    <dbReference type="NCBI Taxonomy" id="1456477"/>
    <lineage>
        <taxon>Archaea</taxon>
        <taxon>Methanobacteriati</taxon>
        <taxon>Methanobacteriota</taxon>
        <taxon>environmental samples</taxon>
    </lineage>
</organism>
<dbReference type="InterPro" id="IPR006638">
    <property type="entry name" value="Elp3/MiaA/NifB-like_rSAM"/>
</dbReference>
<dbReference type="SFLD" id="SFLDF00271">
    <property type="entry name" value="lipoyl_synthase"/>
    <property type="match status" value="1"/>
</dbReference>
<reference evidence="11" key="1">
    <citation type="journal article" date="2014" name="Genome Biol. Evol.">
        <title>Pangenome evidence for extensive interdomain horizontal transfer affecting lineage core and shell genes in uncultured planktonic thaumarchaeota and euryarchaeota.</title>
        <authorList>
            <person name="Deschamps P."/>
            <person name="Zivanovic Y."/>
            <person name="Moreira D."/>
            <person name="Rodriguez-Valera F."/>
            <person name="Lopez-Garcia P."/>
        </authorList>
    </citation>
    <scope>NUCLEOTIDE SEQUENCE</scope>
</reference>
<dbReference type="GO" id="GO:0005737">
    <property type="term" value="C:cytoplasm"/>
    <property type="evidence" value="ECO:0007669"/>
    <property type="project" value="UniProtKB-SubCell"/>
</dbReference>
<dbReference type="EC" id="2.8.1.8" evidence="8"/>
<dbReference type="PIRSF" id="PIRSF005963">
    <property type="entry name" value="Lipoyl_synth"/>
    <property type="match status" value="1"/>
</dbReference>
<keyword evidence="5 8" id="KW-0408">Iron</keyword>
<dbReference type="EMBL" id="KF900981">
    <property type="protein sequence ID" value="AIF13701.1"/>
    <property type="molecule type" value="Genomic_DNA"/>
</dbReference>
<dbReference type="AlphaFoldDB" id="A0A075HAX4"/>
<feature type="binding site" evidence="8">
    <location>
        <position position="310"/>
    </location>
    <ligand>
        <name>[4Fe-4S] cluster</name>
        <dbReference type="ChEBI" id="CHEBI:49883"/>
        <label>1</label>
    </ligand>
</feature>
<dbReference type="CDD" id="cd01335">
    <property type="entry name" value="Radical_SAM"/>
    <property type="match status" value="1"/>
</dbReference>
<feature type="binding site" evidence="8">
    <location>
        <position position="73"/>
    </location>
    <ligand>
        <name>[4Fe-4S] cluster</name>
        <dbReference type="ChEBI" id="CHEBI:49883"/>
        <label>1</label>
    </ligand>
</feature>
<dbReference type="PANTHER" id="PTHR10949">
    <property type="entry name" value="LIPOYL SYNTHASE"/>
    <property type="match status" value="1"/>
</dbReference>
<keyword evidence="6 8" id="KW-0411">Iron-sulfur</keyword>
<dbReference type="SFLD" id="SFLDS00029">
    <property type="entry name" value="Radical_SAM"/>
    <property type="match status" value="1"/>
</dbReference>
<keyword evidence="2 8" id="KW-0808">Transferase</keyword>
<evidence type="ECO:0000256" key="9">
    <source>
        <dbReference type="SAM" id="MobiDB-lite"/>
    </source>
</evidence>
<dbReference type="NCBIfam" id="NF004019">
    <property type="entry name" value="PRK05481.1"/>
    <property type="match status" value="1"/>
</dbReference>
<evidence type="ECO:0000256" key="4">
    <source>
        <dbReference type="ARBA" id="ARBA00022723"/>
    </source>
</evidence>
<dbReference type="GO" id="GO:0051539">
    <property type="term" value="F:4 iron, 4 sulfur cluster binding"/>
    <property type="evidence" value="ECO:0007669"/>
    <property type="project" value="UniProtKB-UniRule"/>
</dbReference>
<comment type="function">
    <text evidence="8">Catalyzes the radical-mediated insertion of two sulfur atoms into the C-6 and C-8 positions of the octanoyl moiety bound to the lipoyl domains of lipoate-dependent enzymes, thereby converting the octanoylated domains into lipoylated derivatives.</text>
</comment>
<dbReference type="InterPro" id="IPR003698">
    <property type="entry name" value="Lipoyl_synth"/>
</dbReference>
<dbReference type="Gene3D" id="3.20.20.70">
    <property type="entry name" value="Aldolase class I"/>
    <property type="match status" value="1"/>
</dbReference>
<feature type="region of interest" description="Disordered" evidence="9">
    <location>
        <begin position="1"/>
        <end position="44"/>
    </location>
</feature>
<comment type="cofactor">
    <cofactor evidence="8">
        <name>[4Fe-4S] cluster</name>
        <dbReference type="ChEBI" id="CHEBI:49883"/>
    </cofactor>
    <text evidence="8">Binds 2 [4Fe-4S] clusters per subunit. One cluster is coordinated with 3 cysteines and an exchangeable S-adenosyl-L-methionine.</text>
</comment>
<sequence length="368" mass="40216">MRLPQTDAAEVSAGGCGGAARMSAEERRKSERKRLPPWFRTTLPTGSAQARFNDTKSNVHEHGLNTVCEEARCPNIHDCWGRGTATFMIAGEVCTRGCRFCAVGTQKTPPPLNPNEPSELAEAVDRMGVSHAVITVVNRDDLPDGGADHYRKCIEAVRERSPDVGLELLCSDLDGNLDALAHLLADLPLRVFAHNVECVPRLDSVVRDPRASFEQSLEILREAKRLRPDLVIKSSIMVGVGETDEEVVEAMGLLRKAGVELITLGQYLQPSWKHLAIDRFPEPSTFAAWDKTAREMGYKAVASGPLVRSSYRAGLLWEEAMGGEPVVTRDSTGSAISHLNPSKDLLTSKSKSLLATNEARLSSEHQTI</sequence>
<evidence type="ECO:0000256" key="8">
    <source>
        <dbReference type="HAMAP-Rule" id="MF_00206"/>
    </source>
</evidence>
<comment type="subcellular location">
    <subcellularLocation>
        <location evidence="8">Cytoplasm</location>
    </subcellularLocation>
</comment>
<dbReference type="SMART" id="SM00729">
    <property type="entry name" value="Elp3"/>
    <property type="match status" value="1"/>
</dbReference>
<evidence type="ECO:0000256" key="5">
    <source>
        <dbReference type="ARBA" id="ARBA00023004"/>
    </source>
</evidence>
<proteinExistence type="inferred from homology"/>
<dbReference type="InterPro" id="IPR013785">
    <property type="entry name" value="Aldolase_TIM"/>
</dbReference>
<evidence type="ECO:0000256" key="7">
    <source>
        <dbReference type="ARBA" id="ARBA00047326"/>
    </source>
</evidence>
<keyword evidence="1 8" id="KW-0004">4Fe-4S</keyword>
<dbReference type="InterPro" id="IPR031691">
    <property type="entry name" value="LIAS_N"/>
</dbReference>
<dbReference type="NCBIfam" id="NF009544">
    <property type="entry name" value="PRK12928.1"/>
    <property type="match status" value="1"/>
</dbReference>
<feature type="binding site" evidence="8">
    <location>
        <position position="68"/>
    </location>
    <ligand>
        <name>[4Fe-4S] cluster</name>
        <dbReference type="ChEBI" id="CHEBI:49883"/>
        <label>1</label>
    </ligand>
</feature>
<dbReference type="InterPro" id="IPR058240">
    <property type="entry name" value="rSAM_sf"/>
</dbReference>
<name>A0A075HAX4_9EURY</name>